<dbReference type="InterPro" id="IPR004378">
    <property type="entry name" value="F420H2_quin_Rdtase"/>
</dbReference>
<protein>
    <submittedName>
        <fullName evidence="3">Nitroreductase family deazaflavin-dependent oxidoreductase</fullName>
    </submittedName>
</protein>
<dbReference type="KEGG" id="acab:QRX50_32155"/>
<organism evidence="3 4">
    <name type="scientific">Amycolatopsis carbonis</name>
    <dbReference type="NCBI Taxonomy" id="715471"/>
    <lineage>
        <taxon>Bacteria</taxon>
        <taxon>Bacillati</taxon>
        <taxon>Actinomycetota</taxon>
        <taxon>Actinomycetes</taxon>
        <taxon>Pseudonocardiales</taxon>
        <taxon>Pseudonocardiaceae</taxon>
        <taxon>Amycolatopsis</taxon>
    </lineage>
</organism>
<gene>
    <name evidence="3" type="ORF">QRX50_32155</name>
</gene>
<comment type="similarity">
    <text evidence="1">Belongs to the F420H(2)-dependent quinone reductase family.</text>
</comment>
<evidence type="ECO:0000313" key="3">
    <source>
        <dbReference type="EMBL" id="WIX76109.1"/>
    </source>
</evidence>
<dbReference type="SUPFAM" id="SSF50475">
    <property type="entry name" value="FMN-binding split barrel"/>
    <property type="match status" value="1"/>
</dbReference>
<reference evidence="3 4" key="1">
    <citation type="submission" date="2023-06" db="EMBL/GenBank/DDBJ databases">
        <authorList>
            <person name="Oyuntsetseg B."/>
            <person name="Kim S.B."/>
        </authorList>
    </citation>
    <scope>NUCLEOTIDE SEQUENCE [LARGE SCALE GENOMIC DNA]</scope>
    <source>
        <strain evidence="3 4">2-15</strain>
    </source>
</reference>
<dbReference type="GO" id="GO:0005886">
    <property type="term" value="C:plasma membrane"/>
    <property type="evidence" value="ECO:0007669"/>
    <property type="project" value="TreeGrafter"/>
</dbReference>
<proteinExistence type="inferred from homology"/>
<evidence type="ECO:0000256" key="2">
    <source>
        <dbReference type="ARBA" id="ARBA00049106"/>
    </source>
</evidence>
<dbReference type="AlphaFoldDB" id="A0A9Y2IA31"/>
<dbReference type="PANTHER" id="PTHR39428:SF1">
    <property type="entry name" value="F420H(2)-DEPENDENT QUINONE REDUCTASE RV1261C"/>
    <property type="match status" value="1"/>
</dbReference>
<dbReference type="Pfam" id="PF04075">
    <property type="entry name" value="F420H2_quin_red"/>
    <property type="match status" value="1"/>
</dbReference>
<dbReference type="Proteomes" id="UP001236014">
    <property type="component" value="Chromosome"/>
</dbReference>
<sequence length="156" mass="17670">MRNPLEPFARKLGTRPFVMTLSRGIIWTDQKLHRFFGGRVSLVGIAGLPSLRLTTTGRKSGLPRSTNLLYFPHGDDFVLTGSNWGRPNNPAWTYNLRADPKATVGIRAQVVEVKARELEGAEYDRMWSELLAFWPGYEMERVAAGRPLPVFVLSRR</sequence>
<dbReference type="RefSeq" id="WP_285966866.1">
    <property type="nucleotide sequence ID" value="NZ_CP127294.1"/>
</dbReference>
<dbReference type="PANTHER" id="PTHR39428">
    <property type="entry name" value="F420H(2)-DEPENDENT QUINONE REDUCTASE RV1261C"/>
    <property type="match status" value="1"/>
</dbReference>
<dbReference type="Gene3D" id="2.30.110.10">
    <property type="entry name" value="Electron Transport, Fmn-binding Protein, Chain A"/>
    <property type="match status" value="1"/>
</dbReference>
<dbReference type="EMBL" id="CP127294">
    <property type="protein sequence ID" value="WIX76109.1"/>
    <property type="molecule type" value="Genomic_DNA"/>
</dbReference>
<accession>A0A9Y2IA31</accession>
<evidence type="ECO:0000256" key="1">
    <source>
        <dbReference type="ARBA" id="ARBA00008710"/>
    </source>
</evidence>
<keyword evidence="4" id="KW-1185">Reference proteome</keyword>
<dbReference type="GO" id="GO:0016491">
    <property type="term" value="F:oxidoreductase activity"/>
    <property type="evidence" value="ECO:0007669"/>
    <property type="project" value="InterPro"/>
</dbReference>
<dbReference type="NCBIfam" id="TIGR00026">
    <property type="entry name" value="hi_GC_TIGR00026"/>
    <property type="match status" value="1"/>
</dbReference>
<evidence type="ECO:0000313" key="4">
    <source>
        <dbReference type="Proteomes" id="UP001236014"/>
    </source>
</evidence>
<dbReference type="InterPro" id="IPR012349">
    <property type="entry name" value="Split_barrel_FMN-bd"/>
</dbReference>
<dbReference type="GO" id="GO:0070967">
    <property type="term" value="F:coenzyme F420 binding"/>
    <property type="evidence" value="ECO:0007669"/>
    <property type="project" value="TreeGrafter"/>
</dbReference>
<comment type="catalytic activity">
    <reaction evidence="2">
        <text>oxidized coenzyme F420-(gamma-L-Glu)(n) + a quinol + H(+) = reduced coenzyme F420-(gamma-L-Glu)(n) + a quinone</text>
        <dbReference type="Rhea" id="RHEA:39663"/>
        <dbReference type="Rhea" id="RHEA-COMP:12939"/>
        <dbReference type="Rhea" id="RHEA-COMP:14378"/>
        <dbReference type="ChEBI" id="CHEBI:15378"/>
        <dbReference type="ChEBI" id="CHEBI:24646"/>
        <dbReference type="ChEBI" id="CHEBI:132124"/>
        <dbReference type="ChEBI" id="CHEBI:133980"/>
        <dbReference type="ChEBI" id="CHEBI:139511"/>
    </reaction>
</comment>
<name>A0A9Y2IA31_9PSEU</name>